<feature type="compositionally biased region" description="Polar residues" evidence="9">
    <location>
        <begin position="955"/>
        <end position="965"/>
    </location>
</feature>
<organism evidence="12 13">
    <name type="scientific">Tremella mesenterica</name>
    <name type="common">Jelly fungus</name>
    <dbReference type="NCBI Taxonomy" id="5217"/>
    <lineage>
        <taxon>Eukaryota</taxon>
        <taxon>Fungi</taxon>
        <taxon>Dikarya</taxon>
        <taxon>Basidiomycota</taxon>
        <taxon>Agaricomycotina</taxon>
        <taxon>Tremellomycetes</taxon>
        <taxon>Tremellales</taxon>
        <taxon>Tremellaceae</taxon>
        <taxon>Tremella</taxon>
    </lineage>
</organism>
<feature type="transmembrane region" description="Helical" evidence="10">
    <location>
        <begin position="300"/>
        <end position="324"/>
    </location>
</feature>
<protein>
    <recommendedName>
        <fullName evidence="11">Potassium channel domain-containing protein</fullName>
    </recommendedName>
</protein>
<dbReference type="OrthoDB" id="297496at2759"/>
<dbReference type="PANTHER" id="PTHR11003:SF342">
    <property type="entry name" value="OUTWARD-RECTIFIER POTASSIUM CHANNEL TOK1"/>
    <property type="match status" value="1"/>
</dbReference>
<feature type="transmembrane region" description="Helical" evidence="10">
    <location>
        <begin position="267"/>
        <end position="288"/>
    </location>
</feature>
<dbReference type="Pfam" id="PF07885">
    <property type="entry name" value="Ion_trans_2"/>
    <property type="match status" value="2"/>
</dbReference>
<proteinExistence type="inferred from homology"/>
<evidence type="ECO:0000256" key="2">
    <source>
        <dbReference type="ARBA" id="ARBA00022448"/>
    </source>
</evidence>
<dbReference type="PANTHER" id="PTHR11003">
    <property type="entry name" value="POTASSIUM CHANNEL, SUBFAMILY K"/>
    <property type="match status" value="1"/>
</dbReference>
<feature type="compositionally biased region" description="Basic residues" evidence="9">
    <location>
        <begin position="809"/>
        <end position="821"/>
    </location>
</feature>
<keyword evidence="13" id="KW-1185">Reference proteome</keyword>
<keyword evidence="2 8" id="KW-0813">Transport</keyword>
<feature type="domain" description="Potassium channel" evidence="11">
    <location>
        <begin position="384"/>
        <end position="458"/>
    </location>
</feature>
<keyword evidence="5 8" id="KW-0406">Ion transport</keyword>
<feature type="region of interest" description="Disordered" evidence="9">
    <location>
        <begin position="943"/>
        <end position="1008"/>
    </location>
</feature>
<evidence type="ECO:0000256" key="7">
    <source>
        <dbReference type="ARBA" id="ARBA00023303"/>
    </source>
</evidence>
<keyword evidence="6 10" id="KW-0472">Membrane</keyword>
<keyword evidence="3 8" id="KW-0812">Transmembrane</keyword>
<feature type="region of interest" description="Disordered" evidence="9">
    <location>
        <begin position="762"/>
        <end position="821"/>
    </location>
</feature>
<accession>A0A4V1M306</accession>
<feature type="compositionally biased region" description="Polar residues" evidence="9">
    <location>
        <begin position="762"/>
        <end position="784"/>
    </location>
</feature>
<dbReference type="InParanoid" id="A0A4V1M306"/>
<comment type="similarity">
    <text evidence="8">Belongs to the two pore domain potassium channel (TC 1.A.1.8) family.</text>
</comment>
<evidence type="ECO:0000256" key="5">
    <source>
        <dbReference type="ARBA" id="ARBA00023065"/>
    </source>
</evidence>
<evidence type="ECO:0000256" key="9">
    <source>
        <dbReference type="SAM" id="MobiDB-lite"/>
    </source>
</evidence>
<feature type="transmembrane region" description="Helical" evidence="10">
    <location>
        <begin position="377"/>
        <end position="400"/>
    </location>
</feature>
<dbReference type="GO" id="GO:0022841">
    <property type="term" value="F:potassium ion leak channel activity"/>
    <property type="evidence" value="ECO:0007669"/>
    <property type="project" value="TreeGrafter"/>
</dbReference>
<feature type="transmembrane region" description="Helical" evidence="10">
    <location>
        <begin position="336"/>
        <end position="356"/>
    </location>
</feature>
<evidence type="ECO:0000256" key="10">
    <source>
        <dbReference type="SAM" id="Phobius"/>
    </source>
</evidence>
<dbReference type="PRINTS" id="PR01333">
    <property type="entry name" value="2POREKCHANEL"/>
</dbReference>
<feature type="transmembrane region" description="Helical" evidence="10">
    <location>
        <begin position="641"/>
        <end position="662"/>
    </location>
</feature>
<feature type="compositionally biased region" description="Low complexity" evidence="9">
    <location>
        <begin position="27"/>
        <end position="51"/>
    </location>
</feature>
<dbReference type="GO" id="GO:0030322">
    <property type="term" value="P:stabilization of membrane potential"/>
    <property type="evidence" value="ECO:0007669"/>
    <property type="project" value="TreeGrafter"/>
</dbReference>
<evidence type="ECO:0000256" key="3">
    <source>
        <dbReference type="ARBA" id="ARBA00022692"/>
    </source>
</evidence>
<evidence type="ECO:0000256" key="8">
    <source>
        <dbReference type="RuleBase" id="RU003857"/>
    </source>
</evidence>
<feature type="transmembrane region" description="Helical" evidence="10">
    <location>
        <begin position="668"/>
        <end position="686"/>
    </location>
</feature>
<sequence>MTSLAYLNAIHPDLAFHVNDDRPPPSSHATSSSSSSSRSSHSSHSNHTARSITSRPRSMDLEGGDVVETEDIRSEDAQEEDMEHLQDELENAKREDEKYDEEQRKSRRGSERRSIDYGITRTTSPIDIDNGRLQTKMPRTVTINEPFKSSTDQYPYTTSKEGSNYNRSNTWTTVTSLIPFIGEKRSDKEYQGILPTLVKWLFGHKETSGVENNEEDPDYVPPKYRWTPILSGLLQPFSILLEIPGLTEHWYVRTVDDHPVVYQSNPVILDVGLAISMACGVVANVALISRFLERRVYTSTVVTIVGLTLHDIINVVAITIFGVVHRTDDGFTYSEAFWLCVCSTAASMFTNATLVYDLIKTKDFRKSGSGLTAKQRSLVIIVMILLVYLALGALCFNFLIPEITFQDSLYFVVVSLETVGYGDITPSHVGAKIFLLFYAPIGILNLAVTVGTARDTMVESWNAAYRRRRHEMIKRHKIRKQQRQEENIRRVAIEQQLEAIGAPVYINRGGVRAAARGKRLNVKALSEDQLNAAETQAMEEIASKQSSASVHEASLLALGGSYGMTGGMGGNGNGTSVTKLALGPDLKAEGQTSEMESEGRQKALADAARLQEELTAQSLLSEEGYREFQERMAREERMENWIKFAFALAMFIIFWLVGATVFAATENWSYFLAFYFCFVTFTTIGYGEISPHTPAGRAFFIIWAILGVATVTLLIAVLTEAYANRYKSVVRHRDPGRTLDLVNHLVHPDPSHISLTSLPSDPIHSSGQSVPINRSNQNLTSDPSVQPPDPSHLTLTDPSQPSDPSHTSHPMHHSHLNPFHHPHPHPLEVSYQILSLVRQWHLIITAERLSAGHDLLSLPNNPLYQLREDLLRRLMDDQSLTQPQRRQVEEDEEAKKMLLWTGYEKAVAGVVSLAEESIKVHELREKGRKGLIRLSGPRLWGKHGEHFKSSKHSKLSVSPKSFQPYGSSTSPSPLGSTTHTEVGSSRLTKSIGLTRDEKGRLPIIEEKQ</sequence>
<name>A0A4V1M306_TREME</name>
<dbReference type="VEuPathDB" id="FungiDB:TREMEDRAFT_59969"/>
<feature type="compositionally biased region" description="Basic and acidic residues" evidence="9">
    <location>
        <begin position="994"/>
        <end position="1008"/>
    </location>
</feature>
<keyword evidence="7 8" id="KW-0407">Ion channel</keyword>
<comment type="subcellular location">
    <subcellularLocation>
        <location evidence="1">Membrane</location>
        <topology evidence="1">Multi-pass membrane protein</topology>
    </subcellularLocation>
</comment>
<feature type="transmembrane region" description="Helical" evidence="10">
    <location>
        <begin position="698"/>
        <end position="718"/>
    </location>
</feature>
<evidence type="ECO:0000259" key="11">
    <source>
        <dbReference type="Pfam" id="PF07885"/>
    </source>
</evidence>
<evidence type="ECO:0000256" key="4">
    <source>
        <dbReference type="ARBA" id="ARBA00022989"/>
    </source>
</evidence>
<dbReference type="GO" id="GO:0005886">
    <property type="term" value="C:plasma membrane"/>
    <property type="evidence" value="ECO:0007669"/>
    <property type="project" value="TreeGrafter"/>
</dbReference>
<gene>
    <name evidence="12" type="ORF">M231_07533</name>
</gene>
<dbReference type="InterPro" id="IPR013099">
    <property type="entry name" value="K_chnl_dom"/>
</dbReference>
<dbReference type="Proteomes" id="UP000289152">
    <property type="component" value="Unassembled WGS sequence"/>
</dbReference>
<feature type="transmembrane region" description="Helical" evidence="10">
    <location>
        <begin position="433"/>
        <end position="453"/>
    </location>
</feature>
<comment type="caution">
    <text evidence="12">The sequence shown here is derived from an EMBL/GenBank/DDBJ whole genome shotgun (WGS) entry which is preliminary data.</text>
</comment>
<feature type="compositionally biased region" description="Low complexity" evidence="9">
    <location>
        <begin position="966"/>
        <end position="980"/>
    </location>
</feature>
<dbReference type="InterPro" id="IPR003280">
    <property type="entry name" value="2pore_dom_K_chnl"/>
</dbReference>
<dbReference type="Gene3D" id="1.10.287.70">
    <property type="match status" value="2"/>
</dbReference>
<evidence type="ECO:0000313" key="13">
    <source>
        <dbReference type="Proteomes" id="UP000289152"/>
    </source>
</evidence>
<keyword evidence="4 10" id="KW-1133">Transmembrane helix</keyword>
<dbReference type="EMBL" id="SDIL01000152">
    <property type="protein sequence ID" value="RXK35200.1"/>
    <property type="molecule type" value="Genomic_DNA"/>
</dbReference>
<feature type="compositionally biased region" description="Basic and acidic residues" evidence="9">
    <location>
        <begin position="83"/>
        <end position="114"/>
    </location>
</feature>
<evidence type="ECO:0000256" key="6">
    <source>
        <dbReference type="ARBA" id="ARBA00023136"/>
    </source>
</evidence>
<feature type="region of interest" description="Disordered" evidence="9">
    <location>
        <begin position="15"/>
        <end position="114"/>
    </location>
</feature>
<dbReference type="GO" id="GO:0015271">
    <property type="term" value="F:outward rectifier potassium channel activity"/>
    <property type="evidence" value="ECO:0007669"/>
    <property type="project" value="TreeGrafter"/>
</dbReference>
<evidence type="ECO:0000256" key="1">
    <source>
        <dbReference type="ARBA" id="ARBA00004141"/>
    </source>
</evidence>
<evidence type="ECO:0000313" key="12">
    <source>
        <dbReference type="EMBL" id="RXK35200.1"/>
    </source>
</evidence>
<dbReference type="SUPFAM" id="SSF81324">
    <property type="entry name" value="Voltage-gated potassium channels"/>
    <property type="match status" value="2"/>
</dbReference>
<feature type="domain" description="Potassium channel" evidence="11">
    <location>
        <begin position="651"/>
        <end position="722"/>
    </location>
</feature>
<reference evidence="12 13" key="1">
    <citation type="submission" date="2016-06" db="EMBL/GenBank/DDBJ databases">
        <title>Evolution of pathogenesis and genome organization in the Tremellales.</title>
        <authorList>
            <person name="Cuomo C."/>
            <person name="Litvintseva A."/>
            <person name="Heitman J."/>
            <person name="Chen Y."/>
            <person name="Sun S."/>
            <person name="Springer D."/>
            <person name="Dromer F."/>
            <person name="Young S."/>
            <person name="Zeng Q."/>
            <person name="Chapman S."/>
            <person name="Gujja S."/>
            <person name="Saif S."/>
            <person name="Birren B."/>
        </authorList>
    </citation>
    <scope>NUCLEOTIDE SEQUENCE [LARGE SCALE GENOMIC DNA]</scope>
    <source>
        <strain evidence="12 13">ATCC 28783</strain>
    </source>
</reference>
<dbReference type="AlphaFoldDB" id="A0A4V1M306"/>